<proteinExistence type="predicted"/>
<keyword evidence="3" id="KW-1185">Reference proteome</keyword>
<dbReference type="PANTHER" id="PTHR33223:SF6">
    <property type="entry name" value="CCHC-TYPE DOMAIN-CONTAINING PROTEIN"/>
    <property type="match status" value="1"/>
</dbReference>
<comment type="caution">
    <text evidence="2">The sequence shown here is derived from an EMBL/GenBank/DDBJ whole genome shotgun (WGS) entry which is preliminary data.</text>
</comment>
<dbReference type="EMBL" id="LXQA010025301">
    <property type="protein sequence ID" value="MCH93589.1"/>
    <property type="molecule type" value="Genomic_DNA"/>
</dbReference>
<dbReference type="Proteomes" id="UP000265520">
    <property type="component" value="Unassembled WGS sequence"/>
</dbReference>
<evidence type="ECO:0000313" key="2">
    <source>
        <dbReference type="EMBL" id="MCH93589.1"/>
    </source>
</evidence>
<dbReference type="PANTHER" id="PTHR33223">
    <property type="entry name" value="CCHC-TYPE DOMAIN-CONTAINING PROTEIN"/>
    <property type="match status" value="1"/>
</dbReference>
<sequence length="126" mass="15205">ERKAELMNFQQHKKECLYQSYERFKLLRRRCPNHQICAAELMYIFINGMQRKQRMFLDASAGGSIQNKTLAEVEELIEKMCKNKYNKIEDQEETLLDQLEEKERNEQLERISKIQENEDSKKQQES</sequence>
<evidence type="ECO:0000256" key="1">
    <source>
        <dbReference type="SAM" id="MobiDB-lite"/>
    </source>
</evidence>
<protein>
    <submittedName>
        <fullName evidence="2">Uncharacterized protein</fullName>
    </submittedName>
</protein>
<reference evidence="2 3" key="1">
    <citation type="journal article" date="2018" name="Front. Plant Sci.">
        <title>Red Clover (Trifolium pratense) and Zigzag Clover (T. medium) - A Picture of Genomic Similarities and Differences.</title>
        <authorList>
            <person name="Dluhosova J."/>
            <person name="Istvanek J."/>
            <person name="Nedelnik J."/>
            <person name="Repkova J."/>
        </authorList>
    </citation>
    <scope>NUCLEOTIDE SEQUENCE [LARGE SCALE GENOMIC DNA]</scope>
    <source>
        <strain evidence="3">cv. 10/8</strain>
        <tissue evidence="2">Leaf</tissue>
    </source>
</reference>
<name>A0A392N321_9FABA</name>
<organism evidence="2 3">
    <name type="scientific">Trifolium medium</name>
    <dbReference type="NCBI Taxonomy" id="97028"/>
    <lineage>
        <taxon>Eukaryota</taxon>
        <taxon>Viridiplantae</taxon>
        <taxon>Streptophyta</taxon>
        <taxon>Embryophyta</taxon>
        <taxon>Tracheophyta</taxon>
        <taxon>Spermatophyta</taxon>
        <taxon>Magnoliopsida</taxon>
        <taxon>eudicotyledons</taxon>
        <taxon>Gunneridae</taxon>
        <taxon>Pentapetalae</taxon>
        <taxon>rosids</taxon>
        <taxon>fabids</taxon>
        <taxon>Fabales</taxon>
        <taxon>Fabaceae</taxon>
        <taxon>Papilionoideae</taxon>
        <taxon>50 kb inversion clade</taxon>
        <taxon>NPAAA clade</taxon>
        <taxon>Hologalegina</taxon>
        <taxon>IRL clade</taxon>
        <taxon>Trifolieae</taxon>
        <taxon>Trifolium</taxon>
    </lineage>
</organism>
<accession>A0A392N321</accession>
<feature type="non-terminal residue" evidence="2">
    <location>
        <position position="1"/>
    </location>
</feature>
<dbReference type="AlphaFoldDB" id="A0A392N321"/>
<feature type="region of interest" description="Disordered" evidence="1">
    <location>
        <begin position="107"/>
        <end position="126"/>
    </location>
</feature>
<evidence type="ECO:0000313" key="3">
    <source>
        <dbReference type="Proteomes" id="UP000265520"/>
    </source>
</evidence>